<dbReference type="PRINTS" id="PR00987">
    <property type="entry name" value="TRNASYNTHGLU"/>
</dbReference>
<dbReference type="EMBL" id="BAAAOA010000046">
    <property type="protein sequence ID" value="GAA1774109.1"/>
    <property type="molecule type" value="Genomic_DNA"/>
</dbReference>
<keyword evidence="3 7" id="KW-0547">Nucleotide-binding</keyword>
<dbReference type="NCBIfam" id="TIGR03838">
    <property type="entry name" value="queuosine_YadB"/>
    <property type="match status" value="1"/>
</dbReference>
<feature type="binding site" evidence="7">
    <location>
        <position position="124"/>
    </location>
    <ligand>
        <name>Zn(2+)</name>
        <dbReference type="ChEBI" id="CHEBI:29105"/>
    </ligand>
</feature>
<feature type="compositionally biased region" description="Low complexity" evidence="9">
    <location>
        <begin position="332"/>
        <end position="350"/>
    </location>
</feature>
<feature type="short sequence motif" description="'HIGH' region" evidence="7">
    <location>
        <begin position="35"/>
        <end position="45"/>
    </location>
</feature>
<proteinExistence type="inferred from homology"/>
<comment type="cofactor">
    <cofactor evidence="7">
        <name>Zn(2+)</name>
        <dbReference type="ChEBI" id="CHEBI:29105"/>
    </cofactor>
    <text evidence="7">Binds 1 zinc ion per subunit.</text>
</comment>
<comment type="similarity">
    <text evidence="7">Belongs to the class-I aminoacyl-tRNA synthetase family. GluQ subfamily.</text>
</comment>
<feature type="short sequence motif" description="'KMSKS' region" evidence="7">
    <location>
        <begin position="259"/>
        <end position="263"/>
    </location>
</feature>
<feature type="binding site" evidence="7">
    <location>
        <position position="147"/>
    </location>
    <ligand>
        <name>Zn(2+)</name>
        <dbReference type="ChEBI" id="CHEBI:29105"/>
    </ligand>
</feature>
<dbReference type="Pfam" id="PF00749">
    <property type="entry name" value="tRNA-synt_1c"/>
    <property type="match status" value="1"/>
</dbReference>
<evidence type="ECO:0000256" key="5">
    <source>
        <dbReference type="ARBA" id="ARBA00022840"/>
    </source>
</evidence>
<evidence type="ECO:0000256" key="6">
    <source>
        <dbReference type="ARBA" id="ARBA00023146"/>
    </source>
</evidence>
<sequence length="350" mass="37375">MRATRPAYRPLLAILTTMTASAPDRAAGGAGRYAPSPSGDLHLGNLRTALLAWALARSTGRRFVLRVEDIDRVRPGAAERQLADLARLGLDWDGPPLLQSSREEEHRAVVAGLTAAGRTYECYCTRREIRAAASAPHGAPGAYPGTCRDLGDAERARRRGERPPAVRLRADVRSRTVVDRWAGACTGLVDDFVLLRNDGRPAYNLAVVLDDAHQGVDQVVRGDDLLPSTPRQAYLASVLGLAEPEWAHVPLVLNARGQRLAKRDGAVTLADLAAAGHGPEEVLGRLAASLGLPGPIRTAQDVLAVFDEDVLPREPWVLDPARWTAQVREDTAAPASSGACGSSGSARNRS</sequence>
<feature type="region of interest" description="Disordered" evidence="9">
    <location>
        <begin position="329"/>
        <end position="350"/>
    </location>
</feature>
<feature type="binding site" evidence="7">
    <location>
        <position position="122"/>
    </location>
    <ligand>
        <name>Zn(2+)</name>
        <dbReference type="ChEBI" id="CHEBI:29105"/>
    </ligand>
</feature>
<evidence type="ECO:0000256" key="8">
    <source>
        <dbReference type="RuleBase" id="RU363037"/>
    </source>
</evidence>
<dbReference type="PANTHER" id="PTHR43311">
    <property type="entry name" value="GLUTAMATE--TRNA LIGASE"/>
    <property type="match status" value="1"/>
</dbReference>
<evidence type="ECO:0000259" key="11">
    <source>
        <dbReference type="Pfam" id="PF00749"/>
    </source>
</evidence>
<evidence type="ECO:0000313" key="12">
    <source>
        <dbReference type="EMBL" id="GAA1774109.1"/>
    </source>
</evidence>
<evidence type="ECO:0000256" key="9">
    <source>
        <dbReference type="SAM" id="MobiDB-lite"/>
    </source>
</evidence>
<dbReference type="NCBIfam" id="NF004314">
    <property type="entry name" value="PRK05710.1-3"/>
    <property type="match status" value="1"/>
</dbReference>
<keyword evidence="6 7" id="KW-0030">Aminoacyl-tRNA synthetase</keyword>
<feature type="binding site" evidence="7">
    <location>
        <position position="203"/>
    </location>
    <ligand>
        <name>L-glutamate</name>
        <dbReference type="ChEBI" id="CHEBI:29985"/>
    </ligand>
</feature>
<evidence type="ECO:0000256" key="3">
    <source>
        <dbReference type="ARBA" id="ARBA00022741"/>
    </source>
</evidence>
<evidence type="ECO:0000256" key="1">
    <source>
        <dbReference type="ARBA" id="ARBA00022598"/>
    </source>
</evidence>
<feature type="signal peptide" evidence="10">
    <location>
        <begin position="1"/>
        <end position="22"/>
    </location>
</feature>
<dbReference type="SUPFAM" id="SSF52374">
    <property type="entry name" value="Nucleotidylyl transferase"/>
    <property type="match status" value="1"/>
</dbReference>
<dbReference type="InterPro" id="IPR049940">
    <property type="entry name" value="GluQ/Sye"/>
</dbReference>
<dbReference type="Gene3D" id="3.40.50.620">
    <property type="entry name" value="HUPs"/>
    <property type="match status" value="1"/>
</dbReference>
<keyword evidence="13" id="KW-1185">Reference proteome</keyword>
<keyword evidence="10" id="KW-0732">Signal</keyword>
<organism evidence="12 13">
    <name type="scientific">Kocuria aegyptia</name>
    <dbReference type="NCBI Taxonomy" id="330943"/>
    <lineage>
        <taxon>Bacteria</taxon>
        <taxon>Bacillati</taxon>
        <taxon>Actinomycetota</taxon>
        <taxon>Actinomycetes</taxon>
        <taxon>Micrococcales</taxon>
        <taxon>Micrococcaceae</taxon>
        <taxon>Kocuria</taxon>
    </lineage>
</organism>
<evidence type="ECO:0000256" key="2">
    <source>
        <dbReference type="ARBA" id="ARBA00022723"/>
    </source>
</evidence>
<keyword evidence="2 7" id="KW-0479">Metal-binding</keyword>
<keyword evidence="1 7" id="KW-0436">Ligase</keyword>
<evidence type="ECO:0000256" key="7">
    <source>
        <dbReference type="HAMAP-Rule" id="MF_01428"/>
    </source>
</evidence>
<feature type="binding site" evidence="7">
    <location>
        <position position="143"/>
    </location>
    <ligand>
        <name>Zn(2+)</name>
        <dbReference type="ChEBI" id="CHEBI:29105"/>
    </ligand>
</feature>
<comment type="caution">
    <text evidence="12">The sequence shown here is derived from an EMBL/GenBank/DDBJ whole genome shotgun (WGS) entry which is preliminary data.</text>
</comment>
<accession>A0ABN2L4M7</accession>
<reference evidence="12 13" key="1">
    <citation type="journal article" date="2019" name="Int. J. Syst. Evol. Microbiol.">
        <title>The Global Catalogue of Microorganisms (GCM) 10K type strain sequencing project: providing services to taxonomists for standard genome sequencing and annotation.</title>
        <authorList>
            <consortium name="The Broad Institute Genomics Platform"/>
            <consortium name="The Broad Institute Genome Sequencing Center for Infectious Disease"/>
            <person name="Wu L."/>
            <person name="Ma J."/>
        </authorList>
    </citation>
    <scope>NUCLEOTIDE SEQUENCE [LARGE SCALE GENOMIC DNA]</scope>
    <source>
        <strain evidence="12 13">JCM 14735</strain>
    </source>
</reference>
<dbReference type="NCBIfam" id="NF004315">
    <property type="entry name" value="PRK05710.1-4"/>
    <property type="match status" value="1"/>
</dbReference>
<feature type="chain" id="PRO_5046300046" description="Glutamyl-Q tRNA(Asp) synthetase" evidence="10">
    <location>
        <begin position="23"/>
        <end position="350"/>
    </location>
</feature>
<dbReference type="PANTHER" id="PTHR43311:SF1">
    <property type="entry name" value="GLUTAMYL-Q TRNA(ASP) SYNTHETASE"/>
    <property type="match status" value="1"/>
</dbReference>
<feature type="domain" description="Glutamyl/glutaminyl-tRNA synthetase class Ib catalytic" evidence="11">
    <location>
        <begin position="32"/>
        <end position="277"/>
    </location>
</feature>
<dbReference type="InterPro" id="IPR001412">
    <property type="entry name" value="aa-tRNA-synth_I_CS"/>
</dbReference>
<comment type="function">
    <text evidence="7">Catalyzes the tRNA-independent activation of glutamate in presence of ATP and the subsequent transfer of glutamate onto a tRNA(Asp). Glutamate is transferred on the 2-amino-5-(4,5-dihydroxy-2-cyclopenten-1-yl) moiety of the queuosine in the wobble position of the QUC anticodon.</text>
</comment>
<evidence type="ECO:0000256" key="10">
    <source>
        <dbReference type="SAM" id="SignalP"/>
    </source>
</evidence>
<dbReference type="Proteomes" id="UP001501204">
    <property type="component" value="Unassembled WGS sequence"/>
</dbReference>
<keyword evidence="8" id="KW-0648">Protein biosynthesis</keyword>
<dbReference type="InterPro" id="IPR014729">
    <property type="entry name" value="Rossmann-like_a/b/a_fold"/>
</dbReference>
<gene>
    <name evidence="12" type="primary">gluQRS</name>
    <name evidence="7" type="synonym">gluQ</name>
    <name evidence="12" type="ORF">GCM10009767_35090</name>
</gene>
<dbReference type="InterPro" id="IPR022380">
    <property type="entry name" value="Glu-Q_tRNA(Asp)_Synthase"/>
</dbReference>
<feature type="binding site" evidence="7">
    <location>
        <position position="68"/>
    </location>
    <ligand>
        <name>L-glutamate</name>
        <dbReference type="ChEBI" id="CHEBI:29985"/>
    </ligand>
</feature>
<feature type="binding site" evidence="7">
    <location>
        <position position="221"/>
    </location>
    <ligand>
        <name>L-glutamate</name>
        <dbReference type="ChEBI" id="CHEBI:29985"/>
    </ligand>
</feature>
<feature type="binding site" evidence="7">
    <location>
        <begin position="32"/>
        <end position="36"/>
    </location>
    <ligand>
        <name>L-glutamate</name>
        <dbReference type="ChEBI" id="CHEBI:29985"/>
    </ligand>
</feature>
<dbReference type="PROSITE" id="PS00178">
    <property type="entry name" value="AA_TRNA_LIGASE_I"/>
    <property type="match status" value="1"/>
</dbReference>
<protein>
    <recommendedName>
        <fullName evidence="7">Glutamyl-Q tRNA(Asp) synthetase</fullName>
        <shortName evidence="7">Glu-Q-RSs</shortName>
        <ecNumber evidence="7">6.1.1.-</ecNumber>
    </recommendedName>
</protein>
<dbReference type="HAMAP" id="MF_01428">
    <property type="entry name" value="Glu_Q_tRNA_synth"/>
    <property type="match status" value="1"/>
</dbReference>
<keyword evidence="5 7" id="KW-0067">ATP-binding</keyword>
<name>A0ABN2L4M7_9MICC</name>
<dbReference type="InterPro" id="IPR000924">
    <property type="entry name" value="Glu/Gln-tRNA-synth"/>
</dbReference>
<evidence type="ECO:0000313" key="13">
    <source>
        <dbReference type="Proteomes" id="UP001501204"/>
    </source>
</evidence>
<evidence type="ECO:0000256" key="4">
    <source>
        <dbReference type="ARBA" id="ARBA00022833"/>
    </source>
</evidence>
<keyword evidence="4 7" id="KW-0862">Zinc</keyword>
<dbReference type="EC" id="6.1.1.-" evidence="7"/>
<dbReference type="InterPro" id="IPR020058">
    <property type="entry name" value="Glu/Gln-tRNA-synth_Ib_cat-dom"/>
</dbReference>
<feature type="binding site" evidence="7">
    <location>
        <position position="262"/>
    </location>
    <ligand>
        <name>ATP</name>
        <dbReference type="ChEBI" id="CHEBI:30616"/>
    </ligand>
</feature>